<dbReference type="InterPro" id="IPR033906">
    <property type="entry name" value="Lipase_N"/>
</dbReference>
<dbReference type="OrthoDB" id="199913at2759"/>
<comment type="subcellular location">
    <subcellularLocation>
        <location evidence="1">Secreted</location>
    </subcellularLocation>
</comment>
<organism evidence="7 8">
    <name type="scientific">Polypedilum vanderplanki</name>
    <name type="common">Sleeping chironomid midge</name>
    <dbReference type="NCBI Taxonomy" id="319348"/>
    <lineage>
        <taxon>Eukaryota</taxon>
        <taxon>Metazoa</taxon>
        <taxon>Ecdysozoa</taxon>
        <taxon>Arthropoda</taxon>
        <taxon>Hexapoda</taxon>
        <taxon>Insecta</taxon>
        <taxon>Pterygota</taxon>
        <taxon>Neoptera</taxon>
        <taxon>Endopterygota</taxon>
        <taxon>Diptera</taxon>
        <taxon>Nematocera</taxon>
        <taxon>Chironomoidea</taxon>
        <taxon>Chironomidae</taxon>
        <taxon>Chironominae</taxon>
        <taxon>Polypedilum</taxon>
        <taxon>Polypedilum</taxon>
    </lineage>
</organism>
<evidence type="ECO:0000256" key="3">
    <source>
        <dbReference type="ARBA" id="ARBA00022525"/>
    </source>
</evidence>
<dbReference type="Pfam" id="PF00151">
    <property type="entry name" value="Lipase"/>
    <property type="match status" value="1"/>
</dbReference>
<protein>
    <recommendedName>
        <fullName evidence="6">Lipase domain-containing protein</fullName>
    </recommendedName>
</protein>
<dbReference type="InterPro" id="IPR000734">
    <property type="entry name" value="TAG_lipase"/>
</dbReference>
<dbReference type="GO" id="GO:0017171">
    <property type="term" value="F:serine hydrolase activity"/>
    <property type="evidence" value="ECO:0007669"/>
    <property type="project" value="TreeGrafter"/>
</dbReference>
<reference evidence="7" key="1">
    <citation type="submission" date="2021-03" db="EMBL/GenBank/DDBJ databases">
        <title>Chromosome level genome of the anhydrobiotic midge Polypedilum vanderplanki.</title>
        <authorList>
            <person name="Yoshida Y."/>
            <person name="Kikawada T."/>
            <person name="Gusev O."/>
        </authorList>
    </citation>
    <scope>NUCLEOTIDE SEQUENCE</scope>
    <source>
        <strain evidence="7">NIAS01</strain>
        <tissue evidence="7">Whole body or cell culture</tissue>
    </source>
</reference>
<dbReference type="Proteomes" id="UP001107558">
    <property type="component" value="Chromosome 1"/>
</dbReference>
<dbReference type="CDD" id="cd00707">
    <property type="entry name" value="Pancreat_lipase_like"/>
    <property type="match status" value="1"/>
</dbReference>
<dbReference type="AlphaFoldDB" id="A0A9J6CE02"/>
<evidence type="ECO:0000313" key="7">
    <source>
        <dbReference type="EMBL" id="KAG5680332.1"/>
    </source>
</evidence>
<dbReference type="InterPro" id="IPR029058">
    <property type="entry name" value="AB_hydrolase_fold"/>
</dbReference>
<dbReference type="EMBL" id="JADBJN010000001">
    <property type="protein sequence ID" value="KAG5680332.1"/>
    <property type="molecule type" value="Genomic_DNA"/>
</dbReference>
<dbReference type="SUPFAM" id="SSF53474">
    <property type="entry name" value="alpha/beta-Hydrolases"/>
    <property type="match status" value="1"/>
</dbReference>
<dbReference type="PANTHER" id="PTHR11610:SF173">
    <property type="entry name" value="LIPASE DOMAIN-CONTAINING PROTEIN-RELATED"/>
    <property type="match status" value="1"/>
</dbReference>
<proteinExistence type="inferred from homology"/>
<evidence type="ECO:0000256" key="4">
    <source>
        <dbReference type="RuleBase" id="RU004262"/>
    </source>
</evidence>
<accession>A0A9J6CE02</accession>
<keyword evidence="8" id="KW-1185">Reference proteome</keyword>
<comment type="similarity">
    <text evidence="2 4">Belongs to the AB hydrolase superfamily. Lipase family.</text>
</comment>
<dbReference type="InterPro" id="IPR013818">
    <property type="entry name" value="Lipase"/>
</dbReference>
<dbReference type="PRINTS" id="PR00821">
    <property type="entry name" value="TAGLIPASE"/>
</dbReference>
<dbReference type="GO" id="GO:0016298">
    <property type="term" value="F:lipase activity"/>
    <property type="evidence" value="ECO:0007669"/>
    <property type="project" value="InterPro"/>
</dbReference>
<sequence length="325" mass="36425">MKNTVQSSMKFITILVLFTHAYCYNVTDMQAIDPNYGKTWMFFPDENGTPHIIDLNPPENNVKFTMVHDDPDSKVSFWLYNKENPKTPRLLKATDAYIEESGEYNLIGVDWSEMAADNNYLRSAGSTREVGRNIAAVINHMMVYHNADLNDFHLIGHSLGAHTAGYAGMFVRLRKKKKVARITGLDPAYPAFQDASKTSQNLDPSDAEFVDVIHTCSGMLGHNANLGHADFYPNGGKAAQPGCSFQNDFVGACSHGRSFRYFAESINTKNGFMSFECQSWDDYKNKRCNGDPIPMGEMVPKTINGTYFLETAAGPDRFSRNTKIF</sequence>
<evidence type="ECO:0000256" key="5">
    <source>
        <dbReference type="SAM" id="SignalP"/>
    </source>
</evidence>
<name>A0A9J6CE02_POLVA</name>
<dbReference type="Gene3D" id="3.40.50.1820">
    <property type="entry name" value="alpha/beta hydrolase"/>
    <property type="match status" value="1"/>
</dbReference>
<dbReference type="PANTHER" id="PTHR11610">
    <property type="entry name" value="LIPASE"/>
    <property type="match status" value="1"/>
</dbReference>
<evidence type="ECO:0000256" key="1">
    <source>
        <dbReference type="ARBA" id="ARBA00004613"/>
    </source>
</evidence>
<keyword evidence="5" id="KW-0732">Signal</keyword>
<dbReference type="GO" id="GO:0005615">
    <property type="term" value="C:extracellular space"/>
    <property type="evidence" value="ECO:0007669"/>
    <property type="project" value="TreeGrafter"/>
</dbReference>
<dbReference type="GO" id="GO:0016042">
    <property type="term" value="P:lipid catabolic process"/>
    <property type="evidence" value="ECO:0007669"/>
    <property type="project" value="TreeGrafter"/>
</dbReference>
<evidence type="ECO:0000259" key="6">
    <source>
        <dbReference type="Pfam" id="PF00151"/>
    </source>
</evidence>
<feature type="signal peptide" evidence="5">
    <location>
        <begin position="1"/>
        <end position="23"/>
    </location>
</feature>
<evidence type="ECO:0000256" key="2">
    <source>
        <dbReference type="ARBA" id="ARBA00010701"/>
    </source>
</evidence>
<evidence type="ECO:0000313" key="8">
    <source>
        <dbReference type="Proteomes" id="UP001107558"/>
    </source>
</evidence>
<feature type="chain" id="PRO_5039918880" description="Lipase domain-containing protein" evidence="5">
    <location>
        <begin position="24"/>
        <end position="325"/>
    </location>
</feature>
<feature type="domain" description="Lipase" evidence="6">
    <location>
        <begin position="99"/>
        <end position="290"/>
    </location>
</feature>
<gene>
    <name evidence="7" type="ORF">PVAND_009843</name>
</gene>
<keyword evidence="3" id="KW-0964">Secreted</keyword>
<comment type="caution">
    <text evidence="7">The sequence shown here is derived from an EMBL/GenBank/DDBJ whole genome shotgun (WGS) entry which is preliminary data.</text>
</comment>